<dbReference type="Pfam" id="PF13812">
    <property type="entry name" value="PPR_3"/>
    <property type="match status" value="1"/>
</dbReference>
<feature type="repeat" description="PPR" evidence="2">
    <location>
        <begin position="408"/>
        <end position="438"/>
    </location>
</feature>
<evidence type="ECO:0000313" key="4">
    <source>
        <dbReference type="Proteomes" id="UP000594263"/>
    </source>
</evidence>
<dbReference type="GO" id="GO:0003723">
    <property type="term" value="F:RNA binding"/>
    <property type="evidence" value="ECO:0007669"/>
    <property type="project" value="InterPro"/>
</dbReference>
<dbReference type="Gramene" id="Kaladp0926s0021.1.v1.1">
    <property type="protein sequence ID" value="Kaladp0926s0021.1.v1.1.CDS.1"/>
    <property type="gene ID" value="Kaladp0926s0021.v1.1"/>
</dbReference>
<evidence type="ECO:0000256" key="1">
    <source>
        <dbReference type="ARBA" id="ARBA00022737"/>
    </source>
</evidence>
<dbReference type="Pfam" id="PF13041">
    <property type="entry name" value="PPR_2"/>
    <property type="match status" value="3"/>
</dbReference>
<accession>A0A7N0VIP0</accession>
<dbReference type="PANTHER" id="PTHR47926">
    <property type="entry name" value="PENTATRICOPEPTIDE REPEAT-CONTAINING PROTEIN"/>
    <property type="match status" value="1"/>
</dbReference>
<evidence type="ECO:0008006" key="5">
    <source>
        <dbReference type="Google" id="ProtNLM"/>
    </source>
</evidence>
<dbReference type="InterPro" id="IPR046848">
    <property type="entry name" value="E_motif"/>
</dbReference>
<name>A0A7N0VIP0_KALFE</name>
<dbReference type="PROSITE" id="PS51375">
    <property type="entry name" value="PPR"/>
    <property type="match status" value="6"/>
</dbReference>
<organism evidence="3 4">
    <name type="scientific">Kalanchoe fedtschenkoi</name>
    <name type="common">Lavender scallops</name>
    <name type="synonym">South American air plant</name>
    <dbReference type="NCBI Taxonomy" id="63787"/>
    <lineage>
        <taxon>Eukaryota</taxon>
        <taxon>Viridiplantae</taxon>
        <taxon>Streptophyta</taxon>
        <taxon>Embryophyta</taxon>
        <taxon>Tracheophyta</taxon>
        <taxon>Spermatophyta</taxon>
        <taxon>Magnoliopsida</taxon>
        <taxon>eudicotyledons</taxon>
        <taxon>Gunneridae</taxon>
        <taxon>Pentapetalae</taxon>
        <taxon>Saxifragales</taxon>
        <taxon>Crassulaceae</taxon>
        <taxon>Kalanchoe</taxon>
    </lineage>
</organism>
<dbReference type="Gene3D" id="1.25.40.10">
    <property type="entry name" value="Tetratricopeptide repeat domain"/>
    <property type="match status" value="5"/>
</dbReference>
<dbReference type="NCBIfam" id="TIGR00756">
    <property type="entry name" value="PPR"/>
    <property type="match status" value="7"/>
</dbReference>
<keyword evidence="4" id="KW-1185">Reference proteome</keyword>
<keyword evidence="1" id="KW-0677">Repeat</keyword>
<feature type="repeat" description="PPR" evidence="2">
    <location>
        <begin position="439"/>
        <end position="473"/>
    </location>
</feature>
<sequence>MAASLHFSPLISGNVPNQRNLSRRNGLEQARGVNFSMDLDSFKACRNMDEVQQFHCHQMKKGLDHRLSPVTDLIASCVEVGDTESLNHARKAFDIFRMDKRTTGTVFMHNCLIRGYAFVGLGDEAIRLYVQMLGEGLLPDKFTFPFVLSACAKSLALHEGSQVHGLVFKMGMEEDLFIGNSLIHFYAECGELGSSTKVFDEMTERNVVSWTSLISGYLRLDVPREAIDLFFRMLNAGERPNPVTMVCAISACGKLQDLDLGKRICTNIGEMGMKSNAVLTNALVEMYMKCGATEEAKRIFDESDDKNLVLYNIVMSNYSDKGLTREVFCILDGMLAGGLKPDKVTMLSALSASAQSCDLLMGRCCHGYALRNALTCWDNVVTAIIDMYAKCGKLDTASRVFELMQNKTTASWNSVISGYVRNGDLDSARLMFNMMPERNIVSWNTMIGALVQEEQFQEAVEFFRVMRAEGVKADRVTLMCVSLAAGHMGALELAKWILRYISNSEIICDIKLKTALVDMFGRCGDHKTAMQLFSEMKIKDVSAWTAAIGSAAMVGDGEHAVQLFNEMVEQNISLDAVVFVKVLTACSHGGLVKQGIDIFQSMEDVHKISPQIEHYGCVVDLLGRAGLLEDAVDLIRNMPIEPNEIVWGSFLAACRIHKNLELAIHADEQMTKRNWHRIGTQVLLSNIYASAGKWTDVAEVRLRLKEKGLQKIPGLSWIEVDGELHEFVSGDEFNQSMMNVELKLDEINSRLTATGCLHDLSNVLLYVD</sequence>
<feature type="repeat" description="PPR" evidence="2">
    <location>
        <begin position="509"/>
        <end position="543"/>
    </location>
</feature>
<dbReference type="InterPro" id="IPR011990">
    <property type="entry name" value="TPR-like_helical_dom_sf"/>
</dbReference>
<dbReference type="Pfam" id="PF20431">
    <property type="entry name" value="E_motif"/>
    <property type="match status" value="1"/>
</dbReference>
<feature type="repeat" description="PPR" evidence="2">
    <location>
        <begin position="206"/>
        <end position="240"/>
    </location>
</feature>
<dbReference type="Pfam" id="PF01535">
    <property type="entry name" value="PPR"/>
    <property type="match status" value="4"/>
</dbReference>
<dbReference type="Proteomes" id="UP000594263">
    <property type="component" value="Unplaced"/>
</dbReference>
<dbReference type="InterPro" id="IPR046960">
    <property type="entry name" value="PPR_At4g14850-like_plant"/>
</dbReference>
<feature type="repeat" description="PPR" evidence="2">
    <location>
        <begin position="307"/>
        <end position="341"/>
    </location>
</feature>
<dbReference type="InterPro" id="IPR002885">
    <property type="entry name" value="PPR_rpt"/>
</dbReference>
<dbReference type="GO" id="GO:0009451">
    <property type="term" value="P:RNA modification"/>
    <property type="evidence" value="ECO:0007669"/>
    <property type="project" value="InterPro"/>
</dbReference>
<dbReference type="AlphaFoldDB" id="A0A7N0VIP0"/>
<proteinExistence type="predicted"/>
<reference evidence="3" key="1">
    <citation type="submission" date="2021-01" db="UniProtKB">
        <authorList>
            <consortium name="EnsemblPlants"/>
        </authorList>
    </citation>
    <scope>IDENTIFICATION</scope>
</reference>
<dbReference type="FunFam" id="1.25.40.10:FF:000344">
    <property type="entry name" value="Pentatricopeptide repeat-containing protein"/>
    <property type="match status" value="1"/>
</dbReference>
<dbReference type="OMA" id="GKQEMAC"/>
<dbReference type="FunFam" id="1.25.40.10:FF:000184">
    <property type="entry name" value="Pentatricopeptide repeat-containing protein, chloroplastic"/>
    <property type="match status" value="1"/>
</dbReference>
<protein>
    <recommendedName>
        <fullName evidence="5">Chlororespiratory reduction 21</fullName>
    </recommendedName>
</protein>
<evidence type="ECO:0000256" key="2">
    <source>
        <dbReference type="PROSITE-ProRule" id="PRU00708"/>
    </source>
</evidence>
<evidence type="ECO:0000313" key="3">
    <source>
        <dbReference type="EnsemblPlants" id="Kaladp0926s0021.1.v1.1.CDS.1"/>
    </source>
</evidence>
<feature type="repeat" description="PPR" evidence="2">
    <location>
        <begin position="105"/>
        <end position="139"/>
    </location>
</feature>
<dbReference type="EnsemblPlants" id="Kaladp0926s0021.1.v1.1">
    <property type="protein sequence ID" value="Kaladp0926s0021.1.v1.1.CDS.1"/>
    <property type="gene ID" value="Kaladp0926s0021.v1.1"/>
</dbReference>